<evidence type="ECO:0000313" key="2">
    <source>
        <dbReference type="EMBL" id="RFA37822.1"/>
    </source>
</evidence>
<keyword evidence="3" id="KW-1185">Reference proteome</keyword>
<dbReference type="EMBL" id="NFZW01000006">
    <property type="protein sequence ID" value="RFA37822.1"/>
    <property type="molecule type" value="Genomic_DNA"/>
</dbReference>
<sequence length="502" mass="54696">MSSLFNRDPQSPFVALAPGERILALGFLIVTAFLASFVALTSETPGSVVAVTAFVAYLAALSLPFVIRDFKPSVFHPLVFYVLWMGFRGVLEGDAVLAATGLEFHRALPGLTVRELNHLVALSFALEAIALVALYVGYAFAPWLRIPQWRAPEPTGAVWRCALWVGVAAIGLLMLIRIGGGIDQVLMQRGLASDQRISAQVGGQWNFLAGIGVVATLVWLACQPAAVKKPAFWILLLAALSIRFAATGSRGGIVTPMLMIGTVWVLQHRRIPYRAVFAGVFCALLLIGFLGEFRATSQQVSALDDVQLEGGLKDWAVRAIEELERHAGANNGQLAILGRVPHDVPYLYGESYLSIPFVFVPSAVWGAKPEAGGKLNAIRIYDQPLTAIPPGAVGEAYWNFSYPGIVLVFLVYGVFLKWVACAYHANAGHSLIMVIFVYSLFYLQPTTPSIYGFFHAIVPAVFIWWTLVARFRFRYTASKADSSPLGVPRAGNIVTQHTRNHI</sequence>
<name>A0A3E0WXW0_9GAMM</name>
<proteinExistence type="predicted"/>
<feature type="transmembrane region" description="Helical" evidence="1">
    <location>
        <begin position="271"/>
        <end position="291"/>
    </location>
</feature>
<feature type="transmembrane region" description="Helical" evidence="1">
    <location>
        <begin position="205"/>
        <end position="226"/>
    </location>
</feature>
<feature type="transmembrane region" description="Helical" evidence="1">
    <location>
        <begin position="79"/>
        <end position="104"/>
    </location>
</feature>
<feature type="transmembrane region" description="Helical" evidence="1">
    <location>
        <begin position="232"/>
        <end position="259"/>
    </location>
</feature>
<keyword evidence="1" id="KW-1133">Transmembrane helix</keyword>
<feature type="transmembrane region" description="Helical" evidence="1">
    <location>
        <begin position="116"/>
        <end position="137"/>
    </location>
</feature>
<organism evidence="2 3">
    <name type="scientific">Alkalilimnicola ehrlichii</name>
    <dbReference type="NCBI Taxonomy" id="351052"/>
    <lineage>
        <taxon>Bacteria</taxon>
        <taxon>Pseudomonadati</taxon>
        <taxon>Pseudomonadota</taxon>
        <taxon>Gammaproteobacteria</taxon>
        <taxon>Chromatiales</taxon>
        <taxon>Ectothiorhodospiraceae</taxon>
        <taxon>Alkalilimnicola</taxon>
    </lineage>
</organism>
<dbReference type="RefSeq" id="WP_116347670.1">
    <property type="nucleotide sequence ID" value="NZ_NFZW01000006.1"/>
</dbReference>
<feature type="transmembrane region" description="Helical" evidence="1">
    <location>
        <begin position="48"/>
        <end position="67"/>
    </location>
</feature>
<protein>
    <recommendedName>
        <fullName evidence="4">Oligosaccharide repeat unit polymerase</fullName>
    </recommendedName>
</protein>
<dbReference type="Proteomes" id="UP000256763">
    <property type="component" value="Unassembled WGS sequence"/>
</dbReference>
<keyword evidence="1" id="KW-0472">Membrane</keyword>
<evidence type="ECO:0000256" key="1">
    <source>
        <dbReference type="SAM" id="Phobius"/>
    </source>
</evidence>
<feature type="transmembrane region" description="Helical" evidence="1">
    <location>
        <begin position="22"/>
        <end position="41"/>
    </location>
</feature>
<feature type="transmembrane region" description="Helical" evidence="1">
    <location>
        <begin position="450"/>
        <end position="469"/>
    </location>
</feature>
<accession>A0A3E0WXW0</accession>
<reference evidence="3" key="1">
    <citation type="submission" date="2017-05" db="EMBL/GenBank/DDBJ databases">
        <authorList>
            <person name="Sharma S."/>
            <person name="Sidhu C."/>
            <person name="Pinnaka A.K."/>
        </authorList>
    </citation>
    <scope>NUCLEOTIDE SEQUENCE [LARGE SCALE GENOMIC DNA]</scope>
    <source>
        <strain evidence="3">AK93</strain>
    </source>
</reference>
<keyword evidence="1" id="KW-0812">Transmembrane</keyword>
<evidence type="ECO:0008006" key="4">
    <source>
        <dbReference type="Google" id="ProtNLM"/>
    </source>
</evidence>
<feature type="transmembrane region" description="Helical" evidence="1">
    <location>
        <begin position="157"/>
        <end position="179"/>
    </location>
</feature>
<feature type="transmembrane region" description="Helical" evidence="1">
    <location>
        <begin position="400"/>
        <end position="420"/>
    </location>
</feature>
<evidence type="ECO:0000313" key="3">
    <source>
        <dbReference type="Proteomes" id="UP000256763"/>
    </source>
</evidence>
<gene>
    <name evidence="2" type="ORF">CAL65_07725</name>
</gene>
<feature type="transmembrane region" description="Helical" evidence="1">
    <location>
        <begin position="427"/>
        <end position="444"/>
    </location>
</feature>
<comment type="caution">
    <text evidence="2">The sequence shown here is derived from an EMBL/GenBank/DDBJ whole genome shotgun (WGS) entry which is preliminary data.</text>
</comment>
<dbReference type="AlphaFoldDB" id="A0A3E0WXW0"/>